<organism evidence="4 5">
    <name type="scientific">Piscinibacter gummiphilus</name>
    <dbReference type="NCBI Taxonomy" id="946333"/>
    <lineage>
        <taxon>Bacteria</taxon>
        <taxon>Pseudomonadati</taxon>
        <taxon>Pseudomonadota</taxon>
        <taxon>Betaproteobacteria</taxon>
        <taxon>Burkholderiales</taxon>
        <taxon>Sphaerotilaceae</taxon>
        <taxon>Piscinibacter</taxon>
    </lineage>
</organism>
<proteinExistence type="predicted"/>
<dbReference type="PANTHER" id="PTHR46470:SF4">
    <property type="entry name" value="5-AMINO-6-(5-PHOSPHO-D-RIBITYLAMINO)URACIL PHOSPHATASE YIGB"/>
    <property type="match status" value="1"/>
</dbReference>
<evidence type="ECO:0000256" key="1">
    <source>
        <dbReference type="ARBA" id="ARBA00001946"/>
    </source>
</evidence>
<dbReference type="SUPFAM" id="SSF56784">
    <property type="entry name" value="HAD-like"/>
    <property type="match status" value="1"/>
</dbReference>
<dbReference type="AlphaFoldDB" id="A0A1W6L938"/>
<name>A0A1W6L938_9BURK</name>
<dbReference type="Gene3D" id="1.20.120.1600">
    <property type="match status" value="1"/>
</dbReference>
<dbReference type="KEGG" id="rgu:A4W93_13415"/>
<dbReference type="Proteomes" id="UP000193427">
    <property type="component" value="Chromosome"/>
</dbReference>
<accession>A0A1W6L938</accession>
<evidence type="ECO:0000313" key="4">
    <source>
        <dbReference type="EMBL" id="ARN20815.1"/>
    </source>
</evidence>
<dbReference type="Gene3D" id="3.40.50.1000">
    <property type="entry name" value="HAD superfamily/HAD-like"/>
    <property type="match status" value="1"/>
</dbReference>
<comment type="cofactor">
    <cofactor evidence="1">
        <name>Mg(2+)</name>
        <dbReference type="ChEBI" id="CHEBI:18420"/>
    </cofactor>
</comment>
<evidence type="ECO:0000256" key="3">
    <source>
        <dbReference type="ARBA" id="ARBA00022842"/>
    </source>
</evidence>
<evidence type="ECO:0000256" key="2">
    <source>
        <dbReference type="ARBA" id="ARBA00022801"/>
    </source>
</evidence>
<protein>
    <submittedName>
        <fullName evidence="4">HAD family hydrolase</fullName>
    </submittedName>
</protein>
<keyword evidence="2 4" id="KW-0378">Hydrolase</keyword>
<dbReference type="PANTHER" id="PTHR46470">
    <property type="entry name" value="N-ACYLNEURAMINATE-9-PHOSPHATASE"/>
    <property type="match status" value="1"/>
</dbReference>
<dbReference type="InterPro" id="IPR036412">
    <property type="entry name" value="HAD-like_sf"/>
</dbReference>
<dbReference type="RefSeq" id="WP_085751095.1">
    <property type="nucleotide sequence ID" value="NZ_BSPR01000007.1"/>
</dbReference>
<dbReference type="EMBL" id="CP015118">
    <property type="protein sequence ID" value="ARN20815.1"/>
    <property type="molecule type" value="Genomic_DNA"/>
</dbReference>
<dbReference type="Pfam" id="PF00702">
    <property type="entry name" value="Hydrolase"/>
    <property type="match status" value="1"/>
</dbReference>
<dbReference type="InterPro" id="IPR006439">
    <property type="entry name" value="HAD-SF_hydro_IA"/>
</dbReference>
<dbReference type="InterPro" id="IPR023214">
    <property type="entry name" value="HAD_sf"/>
</dbReference>
<reference evidence="4 5" key="1">
    <citation type="submission" date="2016-04" db="EMBL/GenBank/DDBJ databases">
        <title>Complete genome sequence of natural rubber-degrading, novel Gram-negative bacterium, Rhizobacter gummiphilus strain NS21.</title>
        <authorList>
            <person name="Tabata M."/>
            <person name="Kasai D."/>
            <person name="Fukuda M."/>
        </authorList>
    </citation>
    <scope>NUCLEOTIDE SEQUENCE [LARGE SCALE GENOMIC DNA]</scope>
    <source>
        <strain evidence="4 5">NS21</strain>
    </source>
</reference>
<dbReference type="SFLD" id="SFLDS00003">
    <property type="entry name" value="Haloacid_Dehalogenase"/>
    <property type="match status" value="1"/>
</dbReference>
<keyword evidence="3" id="KW-0460">Magnesium</keyword>
<keyword evidence="5" id="KW-1185">Reference proteome</keyword>
<dbReference type="GO" id="GO:0016787">
    <property type="term" value="F:hydrolase activity"/>
    <property type="evidence" value="ECO:0007669"/>
    <property type="project" value="UniProtKB-KW"/>
</dbReference>
<dbReference type="InterPro" id="IPR051400">
    <property type="entry name" value="HAD-like_hydrolase"/>
</dbReference>
<dbReference type="NCBIfam" id="TIGR01509">
    <property type="entry name" value="HAD-SF-IA-v3"/>
    <property type="match status" value="1"/>
</dbReference>
<dbReference type="SFLD" id="SFLDG01129">
    <property type="entry name" value="C1.5:_HAD__Beta-PGM__Phosphata"/>
    <property type="match status" value="1"/>
</dbReference>
<evidence type="ECO:0000313" key="5">
    <source>
        <dbReference type="Proteomes" id="UP000193427"/>
    </source>
</evidence>
<dbReference type="GO" id="GO:0009231">
    <property type="term" value="P:riboflavin biosynthetic process"/>
    <property type="evidence" value="ECO:0007669"/>
    <property type="project" value="TreeGrafter"/>
</dbReference>
<sequence length="244" mass="26810">MTAGSIPESVLPAILPPLALSFDLDDTLWPIWPTIERAERLLHGWLQTHAPATAARFDAAGLRLLRNDIARRFPEWGHDLSRMRRESLREGLTIAGDDPALAEPAFDVFFDARQQVELYADARDGLERLARRFPLVAVTNGNSDLARVGLDGLFRHSVSASKFGIGKPDARIFHAACRHLDLRPHEVLHIGDDLALDVAGALDAGLEAVWMRRHEGAGDEVAPVLSRPYHTVANLTELADALGC</sequence>
<dbReference type="STRING" id="946333.A4W93_13415"/>
<dbReference type="NCBIfam" id="TIGR01549">
    <property type="entry name" value="HAD-SF-IA-v1"/>
    <property type="match status" value="1"/>
</dbReference>
<dbReference type="OrthoDB" id="367448at2"/>
<gene>
    <name evidence="4" type="ORF">A4W93_13415</name>
</gene>